<organism evidence="3">
    <name type="scientific">marine sediment metagenome</name>
    <dbReference type="NCBI Taxonomy" id="412755"/>
    <lineage>
        <taxon>unclassified sequences</taxon>
        <taxon>metagenomes</taxon>
        <taxon>ecological metagenomes</taxon>
    </lineage>
</organism>
<sequence length="367" mass="42791">MDFFYFWFILVLLSFFFLIFIYVRFSHKPDTLNNYLGISSLLFVFFQIAFLLLIMNQDDELRLFFVPLWLIVLGSPLVIVGLLVLSSTGLYHSAKKDTKQKISKYINKLENKIETWSKSKKDVLRKLTHVLLFIFLLIAWSIGLSLVLHFAGSSAGMIPEETNMLLIYIKLLKDPNSISEVLFSFGWFYYLLFFLFYIFCLFTLVNEFTRKSKHFFFLFNIFSKLYLTSEEKKSYGTYLYFAMGQMFASLICPPMIFLTILGISSLSDLSTSQVGIRFGKIHISWNKNKTWEGTVAGMLITFWICLFFVGILWSFIFTIIFLICDVLTSKPIKISDNLLIPIVSSLAYVVIRFLFNLNYTSIIVGWF</sequence>
<feature type="transmembrane region" description="Helical" evidence="2">
    <location>
        <begin position="338"/>
        <end position="355"/>
    </location>
</feature>
<evidence type="ECO:0008006" key="4">
    <source>
        <dbReference type="Google" id="ProtNLM"/>
    </source>
</evidence>
<feature type="transmembrane region" description="Helical" evidence="2">
    <location>
        <begin position="300"/>
        <end position="326"/>
    </location>
</feature>
<evidence type="ECO:0000256" key="2">
    <source>
        <dbReference type="SAM" id="Phobius"/>
    </source>
</evidence>
<gene>
    <name evidence="3" type="ORF">LCGC14_1090770</name>
</gene>
<evidence type="ECO:0000313" key="3">
    <source>
        <dbReference type="EMBL" id="KKN05097.1"/>
    </source>
</evidence>
<name>A0A0F9N028_9ZZZZ</name>
<feature type="coiled-coil region" evidence="1">
    <location>
        <begin position="95"/>
        <end position="126"/>
    </location>
</feature>
<protein>
    <recommendedName>
        <fullName evidence="4">Cytidylyltransferase family protein</fullName>
    </recommendedName>
</protein>
<keyword evidence="2" id="KW-1133">Transmembrane helix</keyword>
<feature type="transmembrane region" description="Helical" evidence="2">
    <location>
        <begin position="67"/>
        <end position="91"/>
    </location>
</feature>
<feature type="transmembrane region" description="Helical" evidence="2">
    <location>
        <begin position="130"/>
        <end position="151"/>
    </location>
</feature>
<dbReference type="PANTHER" id="PTHR31303">
    <property type="entry name" value="CTP-DEPENDENT DIACYLGLYCEROL KINASE 1"/>
    <property type="match status" value="1"/>
</dbReference>
<keyword evidence="2" id="KW-0812">Transmembrane</keyword>
<dbReference type="PANTHER" id="PTHR31303:SF1">
    <property type="entry name" value="CTP-DEPENDENT DIACYLGLYCEROL KINASE 1"/>
    <property type="match status" value="1"/>
</dbReference>
<reference evidence="3" key="1">
    <citation type="journal article" date="2015" name="Nature">
        <title>Complex archaea that bridge the gap between prokaryotes and eukaryotes.</title>
        <authorList>
            <person name="Spang A."/>
            <person name="Saw J.H."/>
            <person name="Jorgensen S.L."/>
            <person name="Zaremba-Niedzwiedzka K."/>
            <person name="Martijn J."/>
            <person name="Lind A.E."/>
            <person name="van Eijk R."/>
            <person name="Schleper C."/>
            <person name="Guy L."/>
            <person name="Ettema T.J."/>
        </authorList>
    </citation>
    <scope>NUCLEOTIDE SEQUENCE</scope>
</reference>
<keyword evidence="2" id="KW-0472">Membrane</keyword>
<comment type="caution">
    <text evidence="3">The sequence shown here is derived from an EMBL/GenBank/DDBJ whole genome shotgun (WGS) entry which is preliminary data.</text>
</comment>
<keyword evidence="1" id="KW-0175">Coiled coil</keyword>
<proteinExistence type="predicted"/>
<evidence type="ECO:0000256" key="1">
    <source>
        <dbReference type="SAM" id="Coils"/>
    </source>
</evidence>
<dbReference type="EMBL" id="LAZR01004842">
    <property type="protein sequence ID" value="KKN05097.1"/>
    <property type="molecule type" value="Genomic_DNA"/>
</dbReference>
<dbReference type="AlphaFoldDB" id="A0A0F9N028"/>
<feature type="transmembrane region" description="Helical" evidence="2">
    <location>
        <begin position="6"/>
        <end position="23"/>
    </location>
</feature>
<feature type="transmembrane region" description="Helical" evidence="2">
    <location>
        <begin position="187"/>
        <end position="205"/>
    </location>
</feature>
<feature type="transmembrane region" description="Helical" evidence="2">
    <location>
        <begin position="35"/>
        <end position="55"/>
    </location>
</feature>
<feature type="transmembrane region" description="Helical" evidence="2">
    <location>
        <begin position="238"/>
        <end position="263"/>
    </location>
</feature>
<accession>A0A0F9N028</accession>
<dbReference type="GO" id="GO:0004143">
    <property type="term" value="F:ATP-dependent diacylglycerol kinase activity"/>
    <property type="evidence" value="ECO:0007669"/>
    <property type="project" value="InterPro"/>
</dbReference>
<dbReference type="InterPro" id="IPR037997">
    <property type="entry name" value="Dgk1-like"/>
</dbReference>